<dbReference type="STRING" id="706434.HMPREF9429_01592"/>
<name>E2ZDT6_9FIRM</name>
<dbReference type="RefSeq" id="WP_006942862.1">
    <property type="nucleotide sequence ID" value="NZ_GL538208.1"/>
</dbReference>
<keyword evidence="3" id="KW-1185">Reference proteome</keyword>
<dbReference type="CDD" id="cd07438">
    <property type="entry name" value="PHP_HisPPase_AMP"/>
    <property type="match status" value="1"/>
</dbReference>
<dbReference type="HOGENOM" id="CLU_067347_1_0_9"/>
<dbReference type="InterPro" id="IPR004013">
    <property type="entry name" value="PHP_dom"/>
</dbReference>
<dbReference type="InterPro" id="IPR003141">
    <property type="entry name" value="Pol/His_phosphatase_N"/>
</dbReference>
<dbReference type="InterPro" id="IPR052018">
    <property type="entry name" value="PHP_domain"/>
</dbReference>
<organism evidence="2 3">
    <name type="scientific">Megasphaera micronuciformis F0359</name>
    <dbReference type="NCBI Taxonomy" id="706434"/>
    <lineage>
        <taxon>Bacteria</taxon>
        <taxon>Bacillati</taxon>
        <taxon>Bacillota</taxon>
        <taxon>Negativicutes</taxon>
        <taxon>Veillonellales</taxon>
        <taxon>Veillonellaceae</taxon>
        <taxon>Megasphaera</taxon>
    </lineage>
</organism>
<dbReference type="eggNOG" id="COG0613">
    <property type="taxonomic scope" value="Bacteria"/>
</dbReference>
<evidence type="ECO:0000313" key="3">
    <source>
        <dbReference type="Proteomes" id="UP000003195"/>
    </source>
</evidence>
<gene>
    <name evidence="2" type="ORF">HMPREF9429_01592</name>
</gene>
<dbReference type="PANTHER" id="PTHR42924">
    <property type="entry name" value="EXONUCLEASE"/>
    <property type="match status" value="1"/>
</dbReference>
<dbReference type="OrthoDB" id="9804333at2"/>
<protein>
    <submittedName>
        <fullName evidence="2">PHP domain protein</fullName>
        <ecNumber evidence="2">3.1.3.-</ecNumber>
    </submittedName>
</protein>
<dbReference type="Gene3D" id="3.20.20.140">
    <property type="entry name" value="Metal-dependent hydrolases"/>
    <property type="match status" value="1"/>
</dbReference>
<reference evidence="2 3" key="1">
    <citation type="submission" date="2010-08" db="EMBL/GenBank/DDBJ databases">
        <authorList>
            <person name="Weinstock G."/>
            <person name="Sodergren E."/>
            <person name="Clifton S."/>
            <person name="Fulton L."/>
            <person name="Fulton B."/>
            <person name="Courtney L."/>
            <person name="Fronick C."/>
            <person name="Harrison M."/>
            <person name="Strong C."/>
            <person name="Farmer C."/>
            <person name="Delahaunty K."/>
            <person name="Markovic C."/>
            <person name="Hall O."/>
            <person name="Minx P."/>
            <person name="Tomlinson C."/>
            <person name="Mitreva M."/>
            <person name="Hou S."/>
            <person name="Chen J."/>
            <person name="Wollam A."/>
            <person name="Pepin K.H."/>
            <person name="Johnson M."/>
            <person name="Bhonagiri V."/>
            <person name="Zhang X."/>
            <person name="Suruliraj S."/>
            <person name="Warren W."/>
            <person name="Chinwalla A."/>
            <person name="Mardis E.R."/>
            <person name="Wilson R.K."/>
        </authorList>
    </citation>
    <scope>NUCLEOTIDE SEQUENCE [LARGE SCALE GENOMIC DNA]</scope>
    <source>
        <strain evidence="2 3">F0359</strain>
    </source>
</reference>
<sequence>MFVDLHVHTDCSDGVYSPEEVTEKAARAGLSVISLTDHDTLAAYDGTHRLNPDIRIIPGIEMSSEYADSDVHILGYYIDTKNEELLEYCRDFSLRRLNRAVLMAQKCCEAGYDIDPCEVRTYVQKGGTVGRPHLARMLIKKGYFTDIKSVFDTLLYRGGPAYVPYERKTINECINLIHKAGGCAVLAHPSLVKKGLADVEAQPFDGIEVYHPKNKGRYDEFTALAEDRGLLISGGSDFHGTAGRFPEELGLFTVPAGKVTNLLAYEGTCKACKP</sequence>
<comment type="caution">
    <text evidence="2">The sequence shown here is derived from an EMBL/GenBank/DDBJ whole genome shotgun (WGS) entry which is preliminary data.</text>
</comment>
<dbReference type="Pfam" id="PF02811">
    <property type="entry name" value="PHP"/>
    <property type="match status" value="1"/>
</dbReference>
<dbReference type="GO" id="GO:0004534">
    <property type="term" value="F:5'-3' RNA exonuclease activity"/>
    <property type="evidence" value="ECO:0007669"/>
    <property type="project" value="TreeGrafter"/>
</dbReference>
<dbReference type="GO" id="GO:0035312">
    <property type="term" value="F:5'-3' DNA exonuclease activity"/>
    <property type="evidence" value="ECO:0007669"/>
    <property type="project" value="TreeGrafter"/>
</dbReference>
<evidence type="ECO:0000259" key="1">
    <source>
        <dbReference type="SMART" id="SM00481"/>
    </source>
</evidence>
<proteinExistence type="predicted"/>
<dbReference type="Gene3D" id="1.10.150.650">
    <property type="match status" value="1"/>
</dbReference>
<dbReference type="Proteomes" id="UP000003195">
    <property type="component" value="Unassembled WGS sequence"/>
</dbReference>
<evidence type="ECO:0000313" key="2">
    <source>
        <dbReference type="EMBL" id="EFQ03648.1"/>
    </source>
</evidence>
<dbReference type="InterPro" id="IPR016195">
    <property type="entry name" value="Pol/histidinol_Pase-like"/>
</dbReference>
<dbReference type="SUPFAM" id="SSF89550">
    <property type="entry name" value="PHP domain-like"/>
    <property type="match status" value="1"/>
</dbReference>
<dbReference type="PANTHER" id="PTHR42924:SF3">
    <property type="entry name" value="POLYMERASE_HISTIDINOL PHOSPHATASE N-TERMINAL DOMAIN-CONTAINING PROTEIN"/>
    <property type="match status" value="1"/>
</dbReference>
<dbReference type="AlphaFoldDB" id="E2ZDT6"/>
<keyword evidence="2" id="KW-0378">Hydrolase</keyword>
<dbReference type="SMART" id="SM00481">
    <property type="entry name" value="POLIIIAc"/>
    <property type="match status" value="1"/>
</dbReference>
<accession>E2ZDT6</accession>
<feature type="domain" description="Polymerase/histidinol phosphatase N-terminal" evidence="1">
    <location>
        <begin position="3"/>
        <end position="66"/>
    </location>
</feature>
<dbReference type="EMBL" id="AECS01000039">
    <property type="protein sequence ID" value="EFQ03648.1"/>
    <property type="molecule type" value="Genomic_DNA"/>
</dbReference>
<dbReference type="EC" id="3.1.3.-" evidence="2"/>